<reference evidence="2" key="1">
    <citation type="journal article" date="2018" name="Deep Sea Res. Part I Oceanogr. Res. Pap.">
        <title>A new species of xylophylic fireworm (Annelida: Amphinomidae: Cryptonome) from deep-sea wood falls in the SW Atlantic.</title>
        <authorList>
            <person name="Barroso R."/>
            <person name="Kudenov J.D."/>
            <person name="Halanych K.M."/>
            <person name="Saeedi H."/>
            <person name="Sumida P.Y.G."/>
            <person name="Bernardino A.F."/>
        </authorList>
    </citation>
    <scope>NUCLEOTIDE SEQUENCE</scope>
</reference>
<keyword evidence="1" id="KW-0732">Signal</keyword>
<dbReference type="GeneID" id="36954051"/>
<dbReference type="CTD" id="4509"/>
<dbReference type="AlphaFoldDB" id="A0A343YV47"/>
<name>A0A343YV47_9ANNE</name>
<proteinExistence type="predicted"/>
<sequence length="52" mass="6015">MPHLAPLSWLLASLLFWITLLTFSSSSWWSQTPSFATSKTMLPTPKFASWKW</sequence>
<geneLocation type="mitochondrion" evidence="2"/>
<dbReference type="RefSeq" id="YP_009493553.1">
    <property type="nucleotide sequence ID" value="NC_037947.1"/>
</dbReference>
<evidence type="ECO:0000256" key="1">
    <source>
        <dbReference type="SAM" id="SignalP"/>
    </source>
</evidence>
<organism evidence="2">
    <name type="scientific">Cryptonome barbada</name>
    <dbReference type="NCBI Taxonomy" id="2204078"/>
    <lineage>
        <taxon>Eukaryota</taxon>
        <taxon>Metazoa</taxon>
        <taxon>Spiralia</taxon>
        <taxon>Lophotrochozoa</taxon>
        <taxon>Annelida</taxon>
        <taxon>Polychaeta</taxon>
        <taxon>Errantia</taxon>
        <taxon>Eunicida</taxon>
        <taxon>Amphinomidae</taxon>
        <taxon>Cryptonome</taxon>
    </lineage>
</organism>
<gene>
    <name evidence="2" type="primary">ATP8</name>
</gene>
<feature type="chain" id="PRO_5016939941" evidence="1">
    <location>
        <begin position="27"/>
        <end position="52"/>
    </location>
</feature>
<keyword evidence="2" id="KW-0496">Mitochondrion</keyword>
<evidence type="ECO:0000313" key="2">
    <source>
        <dbReference type="EMBL" id="AWN55968.1"/>
    </source>
</evidence>
<dbReference type="EMBL" id="MG434670">
    <property type="protein sequence ID" value="AWN55968.1"/>
    <property type="molecule type" value="Genomic_DNA"/>
</dbReference>
<feature type="signal peptide" evidence="1">
    <location>
        <begin position="1"/>
        <end position="26"/>
    </location>
</feature>
<protein>
    <submittedName>
        <fullName evidence="2">ATP synthase F0 subunit 8</fullName>
    </submittedName>
</protein>
<accession>A0A343YV47</accession>